<evidence type="ECO:0000313" key="3">
    <source>
        <dbReference type="Proteomes" id="UP001217918"/>
    </source>
</evidence>
<protein>
    <submittedName>
        <fullName evidence="2">Uncharacterized protein</fullName>
    </submittedName>
</protein>
<sequence>MYIYIACLPYCCCYCDLSFTNLLIANIDSFSNLDNLVYTILGISIIPLAPAPTLTKLAKIIPAICRTAARKAKRRESAKAYAIAGYNAGRYTTNSGLTANKDDNDAYNRAYMPPANIEEEEGGSGDNNGVNSSTSNGTDKGKSSGAYKRGKGALYYKDILLYK</sequence>
<accession>A0AAD9IDV3</accession>
<comment type="caution">
    <text evidence="2">The sequence shown here is derived from an EMBL/GenBank/DDBJ whole genome shotgun (WGS) entry which is preliminary data.</text>
</comment>
<feature type="region of interest" description="Disordered" evidence="1">
    <location>
        <begin position="116"/>
        <end position="148"/>
    </location>
</feature>
<reference evidence="2" key="1">
    <citation type="journal article" date="2023" name="Mol. Plant Microbe Interact.">
        <title>Elucidating the Obligate Nature and Biological Capacity of an Invasive Fungal Corn Pathogen.</title>
        <authorList>
            <person name="MacCready J.S."/>
            <person name="Roggenkamp E.M."/>
            <person name="Gdanetz K."/>
            <person name="Chilvers M.I."/>
        </authorList>
    </citation>
    <scope>NUCLEOTIDE SEQUENCE</scope>
    <source>
        <strain evidence="2">PM02</strain>
    </source>
</reference>
<feature type="compositionally biased region" description="Low complexity" evidence="1">
    <location>
        <begin position="127"/>
        <end position="138"/>
    </location>
</feature>
<dbReference type="EMBL" id="JAQQPM010000009">
    <property type="protein sequence ID" value="KAK2074917.1"/>
    <property type="molecule type" value="Genomic_DNA"/>
</dbReference>
<dbReference type="Proteomes" id="UP001217918">
    <property type="component" value="Unassembled WGS sequence"/>
</dbReference>
<gene>
    <name evidence="2" type="ORF">P8C59_009087</name>
</gene>
<organism evidence="2 3">
    <name type="scientific">Phyllachora maydis</name>
    <dbReference type="NCBI Taxonomy" id="1825666"/>
    <lineage>
        <taxon>Eukaryota</taxon>
        <taxon>Fungi</taxon>
        <taxon>Dikarya</taxon>
        <taxon>Ascomycota</taxon>
        <taxon>Pezizomycotina</taxon>
        <taxon>Sordariomycetes</taxon>
        <taxon>Sordariomycetidae</taxon>
        <taxon>Phyllachorales</taxon>
        <taxon>Phyllachoraceae</taxon>
        <taxon>Phyllachora</taxon>
    </lineage>
</organism>
<proteinExistence type="predicted"/>
<dbReference type="AlphaFoldDB" id="A0AAD9IDV3"/>
<evidence type="ECO:0000313" key="2">
    <source>
        <dbReference type="EMBL" id="KAK2074917.1"/>
    </source>
</evidence>
<name>A0AAD9IDV3_9PEZI</name>
<keyword evidence="3" id="KW-1185">Reference proteome</keyword>
<evidence type="ECO:0000256" key="1">
    <source>
        <dbReference type="SAM" id="MobiDB-lite"/>
    </source>
</evidence>